<dbReference type="Pfam" id="PF00347">
    <property type="entry name" value="Ribosomal_L6"/>
    <property type="match status" value="2"/>
</dbReference>
<keyword evidence="3 5" id="KW-0699">rRNA-binding</keyword>
<sequence>MSRLGKKPIKIPKEVQIQMTESVLKIKGPKGEVEYQIPRAIKIEKNEDELQLLSSRKRKEERINFGLARATLANIVKGVSRGFKKRLELFGVGYTMLLEGDDLKLTLGYSHPIKLKKPEGIEIEIKKNEILILGVDRQKVGQFAASIRDLRRAEPYKGKGFKYYDEIIRRKVGKAALKAEGEATGK</sequence>
<evidence type="ECO:0000256" key="4">
    <source>
        <dbReference type="RuleBase" id="RU003869"/>
    </source>
</evidence>
<comment type="similarity">
    <text evidence="3 4">Belongs to the universal ribosomal protein uL6 family.</text>
</comment>
<feature type="domain" description="Large ribosomal subunit protein uL6 alpha-beta" evidence="6">
    <location>
        <begin position="90"/>
        <end position="163"/>
    </location>
</feature>
<evidence type="ECO:0000313" key="7">
    <source>
        <dbReference type="EMBL" id="TSC91174.1"/>
    </source>
</evidence>
<dbReference type="PIRSF" id="PIRSF002162">
    <property type="entry name" value="Ribosomal_L6"/>
    <property type="match status" value="1"/>
</dbReference>
<name>A0A554LE60_9BACT</name>
<dbReference type="GO" id="GO:0003735">
    <property type="term" value="F:structural constituent of ribosome"/>
    <property type="evidence" value="ECO:0007669"/>
    <property type="project" value="UniProtKB-UniRule"/>
</dbReference>
<dbReference type="PANTHER" id="PTHR11655">
    <property type="entry name" value="60S/50S RIBOSOMAL PROTEIN L6/L9"/>
    <property type="match status" value="1"/>
</dbReference>
<evidence type="ECO:0000259" key="6">
    <source>
        <dbReference type="Pfam" id="PF00347"/>
    </source>
</evidence>
<dbReference type="HAMAP" id="MF_01365_B">
    <property type="entry name" value="Ribosomal_uL6_B"/>
    <property type="match status" value="1"/>
</dbReference>
<evidence type="ECO:0000313" key="8">
    <source>
        <dbReference type="Proteomes" id="UP000318296"/>
    </source>
</evidence>
<dbReference type="InterPro" id="IPR036789">
    <property type="entry name" value="Ribosomal_uL6-like_a/b-dom_sf"/>
</dbReference>
<dbReference type="GO" id="GO:0002181">
    <property type="term" value="P:cytoplasmic translation"/>
    <property type="evidence" value="ECO:0007669"/>
    <property type="project" value="TreeGrafter"/>
</dbReference>
<dbReference type="SUPFAM" id="SSF56053">
    <property type="entry name" value="Ribosomal protein L6"/>
    <property type="match status" value="2"/>
</dbReference>
<evidence type="ECO:0000256" key="3">
    <source>
        <dbReference type="HAMAP-Rule" id="MF_01365"/>
    </source>
</evidence>
<dbReference type="NCBIfam" id="TIGR03654">
    <property type="entry name" value="L6_bact"/>
    <property type="match status" value="1"/>
</dbReference>
<protein>
    <recommendedName>
        <fullName evidence="3">Large ribosomal subunit protein uL6</fullName>
    </recommendedName>
</protein>
<dbReference type="GO" id="GO:0019843">
    <property type="term" value="F:rRNA binding"/>
    <property type="evidence" value="ECO:0007669"/>
    <property type="project" value="UniProtKB-UniRule"/>
</dbReference>
<dbReference type="InterPro" id="IPR020040">
    <property type="entry name" value="Ribosomal_uL6_a/b-dom"/>
</dbReference>
<dbReference type="AlphaFoldDB" id="A0A554LE60"/>
<dbReference type="InterPro" id="IPR000702">
    <property type="entry name" value="Ribosomal_uL6-like"/>
</dbReference>
<dbReference type="PANTHER" id="PTHR11655:SF14">
    <property type="entry name" value="LARGE RIBOSOMAL SUBUNIT PROTEIN UL6M"/>
    <property type="match status" value="1"/>
</dbReference>
<dbReference type="EMBL" id="VMGH01000046">
    <property type="protein sequence ID" value="TSC91174.1"/>
    <property type="molecule type" value="Genomic_DNA"/>
</dbReference>
<evidence type="ECO:0000256" key="2">
    <source>
        <dbReference type="ARBA" id="ARBA00023274"/>
    </source>
</evidence>
<accession>A0A554LE60</accession>
<dbReference type="PRINTS" id="PR00059">
    <property type="entry name" value="RIBOSOMALL6"/>
</dbReference>
<comment type="subunit">
    <text evidence="3">Part of the 50S ribosomal subunit.</text>
</comment>
<evidence type="ECO:0000256" key="5">
    <source>
        <dbReference type="RuleBase" id="RU003870"/>
    </source>
</evidence>
<dbReference type="InterPro" id="IPR019906">
    <property type="entry name" value="Ribosomal_uL6_bac-type"/>
</dbReference>
<keyword evidence="2 3" id="KW-0687">Ribonucleoprotein</keyword>
<gene>
    <name evidence="3" type="primary">rplF</name>
    <name evidence="7" type="ORF">CEN92_310</name>
</gene>
<evidence type="ECO:0000256" key="1">
    <source>
        <dbReference type="ARBA" id="ARBA00022980"/>
    </source>
</evidence>
<dbReference type="GO" id="GO:0022625">
    <property type="term" value="C:cytosolic large ribosomal subunit"/>
    <property type="evidence" value="ECO:0007669"/>
    <property type="project" value="UniProtKB-UniRule"/>
</dbReference>
<proteinExistence type="inferred from homology"/>
<keyword evidence="1 3" id="KW-0689">Ribosomal protein</keyword>
<organism evidence="7 8">
    <name type="scientific">Candidatus Berkelbacteria bacterium Licking1014_96</name>
    <dbReference type="NCBI Taxonomy" id="2017149"/>
    <lineage>
        <taxon>Bacteria</taxon>
        <taxon>Candidatus Berkelbacteria</taxon>
    </lineage>
</organism>
<comment type="caution">
    <text evidence="7">The sequence shown here is derived from an EMBL/GenBank/DDBJ whole genome shotgun (WGS) entry which is preliminary data.</text>
</comment>
<reference evidence="7 8" key="1">
    <citation type="submission" date="2017-07" db="EMBL/GenBank/DDBJ databases">
        <title>Mechanisms for carbon and nitrogen cycling indicate functional differentiation within the Candidate Phyla Radiation.</title>
        <authorList>
            <person name="Danczak R.E."/>
            <person name="Johnston M.D."/>
            <person name="Kenah C."/>
            <person name="Slattery M."/>
            <person name="Wrighton K.C."/>
            <person name="Wilkins M.J."/>
        </authorList>
    </citation>
    <scope>NUCLEOTIDE SEQUENCE [LARGE SCALE GENOMIC DNA]</scope>
    <source>
        <strain evidence="7">Licking1014_96</strain>
    </source>
</reference>
<dbReference type="Gene3D" id="3.90.930.12">
    <property type="entry name" value="Ribosomal protein L6, alpha-beta domain"/>
    <property type="match status" value="2"/>
</dbReference>
<dbReference type="Proteomes" id="UP000318296">
    <property type="component" value="Unassembled WGS sequence"/>
</dbReference>
<keyword evidence="3 5" id="KW-0694">RNA-binding</keyword>
<feature type="domain" description="Large ribosomal subunit protein uL6 alpha-beta" evidence="6">
    <location>
        <begin position="11"/>
        <end position="82"/>
    </location>
</feature>
<comment type="function">
    <text evidence="3 5">This protein binds to the 23S rRNA, and is important in its secondary structure. It is located near the subunit interface in the base of the L7/L12 stalk, and near the tRNA binding site of the peptidyltransferase center.</text>
</comment>